<dbReference type="Pfam" id="PF00528">
    <property type="entry name" value="BPD_transp_1"/>
    <property type="match status" value="1"/>
</dbReference>
<dbReference type="InterPro" id="IPR000515">
    <property type="entry name" value="MetI-like"/>
</dbReference>
<feature type="domain" description="ABC transmembrane type-1" evidence="10">
    <location>
        <begin position="111"/>
        <end position="315"/>
    </location>
</feature>
<dbReference type="SUPFAM" id="SSF161098">
    <property type="entry name" value="MetI-like"/>
    <property type="match status" value="1"/>
</dbReference>
<dbReference type="PROSITE" id="PS50928">
    <property type="entry name" value="ABC_TM1"/>
    <property type="match status" value="1"/>
</dbReference>
<sequence length="329" mass="33888">MGSASSVTGTVFKPAVGRPTPRAIRPVRSVARTKEARSRATGFAMALPPVVLIALFVGVPVALSIGFSFGMTGGLNATAAAIGQNVHNADGPITLEAYRHLFADPRFARDLMATIVVTATTTVATLAIAIGAAVLLRLRGGWLGALVAGLGVVPLFIPVVIASWAILTFYAGDGFVRSVFAQFGIDAPTLGFTVTGVVIASIWVNLPFALLMATSGMQAVPQALIDAARDAGASTLAVVRGVLVPMAGIPLVIAATFTAIGVLGQFTVPYFMGPNAPQQLGVAISNQFQSFNQPQQAAAIAVVVFVLASGIAAVYVWANFRSAKKEGRV</sequence>
<comment type="similarity">
    <text evidence="2">Belongs to the binding-protein-dependent transport system permease family. CysTW subfamily.</text>
</comment>
<gene>
    <name evidence="11" type="ORF">H9800_02535</name>
</gene>
<evidence type="ECO:0000256" key="5">
    <source>
        <dbReference type="ARBA" id="ARBA00022692"/>
    </source>
</evidence>
<dbReference type="CDD" id="cd06261">
    <property type="entry name" value="TM_PBP2"/>
    <property type="match status" value="1"/>
</dbReference>
<evidence type="ECO:0000259" key="10">
    <source>
        <dbReference type="PROSITE" id="PS50928"/>
    </source>
</evidence>
<feature type="transmembrane region" description="Helical" evidence="8">
    <location>
        <begin position="42"/>
        <end position="67"/>
    </location>
</feature>
<dbReference type="Proteomes" id="UP000824220">
    <property type="component" value="Unassembled WGS sequence"/>
</dbReference>
<keyword evidence="4" id="KW-1003">Cell membrane</keyword>
<accession>A0A9D2KGV6</accession>
<name>A0A9D2KGV6_9MICO</name>
<keyword evidence="3 8" id="KW-0813">Transport</keyword>
<evidence type="ECO:0000313" key="12">
    <source>
        <dbReference type="Proteomes" id="UP000824220"/>
    </source>
</evidence>
<dbReference type="GO" id="GO:0005886">
    <property type="term" value="C:plasma membrane"/>
    <property type="evidence" value="ECO:0007669"/>
    <property type="project" value="UniProtKB-SubCell"/>
</dbReference>
<dbReference type="AlphaFoldDB" id="A0A9D2KGV6"/>
<dbReference type="PANTHER" id="PTHR42929:SF1">
    <property type="entry name" value="INNER MEMBRANE ABC TRANSPORTER PERMEASE PROTEIN YDCU-RELATED"/>
    <property type="match status" value="1"/>
</dbReference>
<reference evidence="11" key="1">
    <citation type="journal article" date="2021" name="PeerJ">
        <title>Extensive microbial diversity within the chicken gut microbiome revealed by metagenomics and culture.</title>
        <authorList>
            <person name="Gilroy R."/>
            <person name="Ravi A."/>
            <person name="Getino M."/>
            <person name="Pursley I."/>
            <person name="Horton D.L."/>
            <person name="Alikhan N.F."/>
            <person name="Baker D."/>
            <person name="Gharbi K."/>
            <person name="Hall N."/>
            <person name="Watson M."/>
            <person name="Adriaenssens E.M."/>
            <person name="Foster-Nyarko E."/>
            <person name="Jarju S."/>
            <person name="Secka A."/>
            <person name="Antonio M."/>
            <person name="Oren A."/>
            <person name="Chaudhuri R.R."/>
            <person name="La Ragione R."/>
            <person name="Hildebrand F."/>
            <person name="Pallen M.J."/>
        </authorList>
    </citation>
    <scope>NUCLEOTIDE SEQUENCE</scope>
    <source>
        <strain evidence="11">ChiHjej8B7-3636</strain>
    </source>
</reference>
<dbReference type="PANTHER" id="PTHR42929">
    <property type="entry name" value="INNER MEMBRANE ABC TRANSPORTER PERMEASE PROTEIN YDCU-RELATED-RELATED"/>
    <property type="match status" value="1"/>
</dbReference>
<dbReference type="Gene3D" id="1.10.3720.10">
    <property type="entry name" value="MetI-like"/>
    <property type="match status" value="1"/>
</dbReference>
<dbReference type="InterPro" id="IPR035906">
    <property type="entry name" value="MetI-like_sf"/>
</dbReference>
<feature type="transmembrane region" description="Helical" evidence="8">
    <location>
        <begin position="190"/>
        <end position="213"/>
    </location>
</feature>
<evidence type="ECO:0000256" key="4">
    <source>
        <dbReference type="ARBA" id="ARBA00022475"/>
    </source>
</evidence>
<proteinExistence type="inferred from homology"/>
<feature type="transmembrane region" description="Helical" evidence="8">
    <location>
        <begin position="111"/>
        <end position="136"/>
    </location>
</feature>
<organism evidence="11 12">
    <name type="scientific">Candidatus Microbacterium stercoravium</name>
    <dbReference type="NCBI Taxonomy" id="2838697"/>
    <lineage>
        <taxon>Bacteria</taxon>
        <taxon>Bacillati</taxon>
        <taxon>Actinomycetota</taxon>
        <taxon>Actinomycetes</taxon>
        <taxon>Micrococcales</taxon>
        <taxon>Microbacteriaceae</taxon>
        <taxon>Microbacterium</taxon>
    </lineage>
</organism>
<evidence type="ECO:0000256" key="3">
    <source>
        <dbReference type="ARBA" id="ARBA00022448"/>
    </source>
</evidence>
<evidence type="ECO:0000256" key="6">
    <source>
        <dbReference type="ARBA" id="ARBA00022989"/>
    </source>
</evidence>
<evidence type="ECO:0000313" key="11">
    <source>
        <dbReference type="EMBL" id="HJA03721.1"/>
    </source>
</evidence>
<dbReference type="EMBL" id="DXAM01000036">
    <property type="protein sequence ID" value="HJA03721.1"/>
    <property type="molecule type" value="Genomic_DNA"/>
</dbReference>
<feature type="transmembrane region" description="Helical" evidence="8">
    <location>
        <begin position="143"/>
        <end position="170"/>
    </location>
</feature>
<reference evidence="11" key="2">
    <citation type="submission" date="2021-04" db="EMBL/GenBank/DDBJ databases">
        <authorList>
            <person name="Gilroy R."/>
        </authorList>
    </citation>
    <scope>NUCLEOTIDE SEQUENCE</scope>
    <source>
        <strain evidence="11">ChiHjej8B7-3636</strain>
    </source>
</reference>
<evidence type="ECO:0000256" key="9">
    <source>
        <dbReference type="SAM" id="MobiDB-lite"/>
    </source>
</evidence>
<feature type="region of interest" description="Disordered" evidence="9">
    <location>
        <begin position="1"/>
        <end position="20"/>
    </location>
</feature>
<evidence type="ECO:0000256" key="2">
    <source>
        <dbReference type="ARBA" id="ARBA00007069"/>
    </source>
</evidence>
<keyword evidence="7 8" id="KW-0472">Membrane</keyword>
<evidence type="ECO:0000256" key="7">
    <source>
        <dbReference type="ARBA" id="ARBA00023136"/>
    </source>
</evidence>
<comment type="caution">
    <text evidence="11">The sequence shown here is derived from an EMBL/GenBank/DDBJ whole genome shotgun (WGS) entry which is preliminary data.</text>
</comment>
<evidence type="ECO:0000256" key="8">
    <source>
        <dbReference type="RuleBase" id="RU363032"/>
    </source>
</evidence>
<protein>
    <submittedName>
        <fullName evidence="11">ABC transporter permease subunit</fullName>
    </submittedName>
</protein>
<keyword evidence="5 8" id="KW-0812">Transmembrane</keyword>
<feature type="transmembrane region" description="Helical" evidence="8">
    <location>
        <begin position="297"/>
        <end position="318"/>
    </location>
</feature>
<comment type="subcellular location">
    <subcellularLocation>
        <location evidence="1 8">Cell membrane</location>
        <topology evidence="1 8">Multi-pass membrane protein</topology>
    </subcellularLocation>
</comment>
<dbReference type="GO" id="GO:0055085">
    <property type="term" value="P:transmembrane transport"/>
    <property type="evidence" value="ECO:0007669"/>
    <property type="project" value="InterPro"/>
</dbReference>
<keyword evidence="6 8" id="KW-1133">Transmembrane helix</keyword>
<feature type="transmembrane region" description="Helical" evidence="8">
    <location>
        <begin position="242"/>
        <end position="264"/>
    </location>
</feature>
<evidence type="ECO:0000256" key="1">
    <source>
        <dbReference type="ARBA" id="ARBA00004651"/>
    </source>
</evidence>